<accession>A0ACC2B7B9</accession>
<proteinExistence type="predicted"/>
<evidence type="ECO:0000313" key="1">
    <source>
        <dbReference type="EMBL" id="KAJ7525661.1"/>
    </source>
</evidence>
<sequence length="669" mass="76982">MAFNRKGTGQNITDIVLDGSTSFTISPIHLGANVDCFEKKSKAWFVATELRSDLIVEVGNVRFHLQKFPLLSRSDRLNRFVFESRTTEQYHIRLHDSPGGSEAFDLAARFCYGMDVDLNASNVASARCIAEYLEMTDDLEEGNLLSKTEAFLANFVFPSWTNSMKVLQSCQNLCPWAENLKIVQRCCESIAWKACTDPQGIKSPSSKIIKTIRNRTYETVKQDYWFEDLAVLHTGYFVRVITAMRVKGIKPELLGAAITHYALKHLNGVLKEQGSSNYLLKQGKDIEDDNELHCMASDKQFSYLEKHELELLRGIVSILPYEENAVTNKFLSQLIWAANKLNADSACKRDLEKRFGWQLEYATLNDLLVPAFDCEYDTFFDVELVQRLVEFFLLKENTEQISSSPSLYFEQLSLVESPKSLKAKQATWMKVVKLLDSYLSEIAKNKNLSLTRFQAFAQLMPENARLSHDGLYRAIDVFLKTHPSLSEQERKKLCKIMDCRKLSPEACVHAVQNERLSVRIVVQILLGEHLKVRNALAISAKEPTEFAHDHSKRYNTLHETHFEDVHVQSDGWGVVQQEMKSMRSELDKLKARFSEFLSEYRTFQQEMHNLAKQNILLSWMGGWRKFKLSRFYFHLSSRERDKGDAKGDGSSPAKQIEQWKQRNRRHSLS</sequence>
<reference evidence="2" key="1">
    <citation type="journal article" date="2024" name="Proc. Natl. Acad. Sci. U.S.A.">
        <title>Extraordinary preservation of gene collinearity over three hundred million years revealed in homosporous lycophytes.</title>
        <authorList>
            <person name="Li C."/>
            <person name="Wickell D."/>
            <person name="Kuo L.Y."/>
            <person name="Chen X."/>
            <person name="Nie B."/>
            <person name="Liao X."/>
            <person name="Peng D."/>
            <person name="Ji J."/>
            <person name="Jenkins J."/>
            <person name="Williams M."/>
            <person name="Shu S."/>
            <person name="Plott C."/>
            <person name="Barry K."/>
            <person name="Rajasekar S."/>
            <person name="Grimwood J."/>
            <person name="Han X."/>
            <person name="Sun S."/>
            <person name="Hou Z."/>
            <person name="He W."/>
            <person name="Dai G."/>
            <person name="Sun C."/>
            <person name="Schmutz J."/>
            <person name="Leebens-Mack J.H."/>
            <person name="Li F.W."/>
            <person name="Wang L."/>
        </authorList>
    </citation>
    <scope>NUCLEOTIDE SEQUENCE [LARGE SCALE GENOMIC DNA]</scope>
    <source>
        <strain evidence="2">cv. PW_Plant_1</strain>
    </source>
</reference>
<organism evidence="1 2">
    <name type="scientific">Diphasiastrum complanatum</name>
    <name type="common">Issler's clubmoss</name>
    <name type="synonym">Lycopodium complanatum</name>
    <dbReference type="NCBI Taxonomy" id="34168"/>
    <lineage>
        <taxon>Eukaryota</taxon>
        <taxon>Viridiplantae</taxon>
        <taxon>Streptophyta</taxon>
        <taxon>Embryophyta</taxon>
        <taxon>Tracheophyta</taxon>
        <taxon>Lycopodiopsida</taxon>
        <taxon>Lycopodiales</taxon>
        <taxon>Lycopodiaceae</taxon>
        <taxon>Lycopodioideae</taxon>
        <taxon>Diphasiastrum</taxon>
    </lineage>
</organism>
<gene>
    <name evidence="1" type="ORF">O6H91_17G060900</name>
</gene>
<comment type="caution">
    <text evidence="1">The sequence shown here is derived from an EMBL/GenBank/DDBJ whole genome shotgun (WGS) entry which is preliminary data.</text>
</comment>
<evidence type="ECO:0000313" key="2">
    <source>
        <dbReference type="Proteomes" id="UP001162992"/>
    </source>
</evidence>
<dbReference type="EMBL" id="CM055108">
    <property type="protein sequence ID" value="KAJ7525661.1"/>
    <property type="molecule type" value="Genomic_DNA"/>
</dbReference>
<keyword evidence="2" id="KW-1185">Reference proteome</keyword>
<name>A0ACC2B7B9_DIPCM</name>
<protein>
    <submittedName>
        <fullName evidence="1">Uncharacterized protein</fullName>
    </submittedName>
</protein>
<dbReference type="Proteomes" id="UP001162992">
    <property type="component" value="Chromosome 17"/>
</dbReference>